<name>A0A7D8UJS2_9HELO</name>
<organism evidence="4 5">
    <name type="scientific">Lachnellula cervina</name>
    <dbReference type="NCBI Taxonomy" id="1316786"/>
    <lineage>
        <taxon>Eukaryota</taxon>
        <taxon>Fungi</taxon>
        <taxon>Dikarya</taxon>
        <taxon>Ascomycota</taxon>
        <taxon>Pezizomycotina</taxon>
        <taxon>Leotiomycetes</taxon>
        <taxon>Helotiales</taxon>
        <taxon>Lachnaceae</taxon>
        <taxon>Lachnellula</taxon>
    </lineage>
</organism>
<dbReference type="OrthoDB" id="7464126at2759"/>
<evidence type="ECO:0000259" key="3">
    <source>
        <dbReference type="Pfam" id="PF24883"/>
    </source>
</evidence>
<dbReference type="PANTHER" id="PTHR10039:SF16">
    <property type="entry name" value="GPI INOSITOL-DEACYLASE"/>
    <property type="match status" value="1"/>
</dbReference>
<accession>A0A7D8UJS2</accession>
<feature type="domain" description="DUF7708" evidence="2">
    <location>
        <begin position="89"/>
        <end position="232"/>
    </location>
</feature>
<evidence type="ECO:0000256" key="1">
    <source>
        <dbReference type="ARBA" id="ARBA00022737"/>
    </source>
</evidence>
<dbReference type="Proteomes" id="UP000481288">
    <property type="component" value="Unassembled WGS sequence"/>
</dbReference>
<proteinExistence type="predicted"/>
<keyword evidence="5" id="KW-1185">Reference proteome</keyword>
<keyword evidence="1" id="KW-0677">Repeat</keyword>
<dbReference type="InterPro" id="IPR027417">
    <property type="entry name" value="P-loop_NTPase"/>
</dbReference>
<dbReference type="InterPro" id="IPR056884">
    <property type="entry name" value="NPHP3-like_N"/>
</dbReference>
<reference evidence="4 5" key="1">
    <citation type="submission" date="2018-05" db="EMBL/GenBank/DDBJ databases">
        <title>Whole genome sequencing for identification of molecular markers to develop diagnostic detection tools for the regulated plant pathogen Lachnellula willkommii.</title>
        <authorList>
            <person name="Giroux E."/>
            <person name="Bilodeau G."/>
        </authorList>
    </citation>
    <scope>NUCLEOTIDE SEQUENCE [LARGE SCALE GENOMIC DNA]</scope>
    <source>
        <strain evidence="4 5">CBS 625.97</strain>
    </source>
</reference>
<dbReference type="Pfam" id="PF24809">
    <property type="entry name" value="DUF7708"/>
    <property type="match status" value="1"/>
</dbReference>
<dbReference type="Gene3D" id="3.40.50.300">
    <property type="entry name" value="P-loop containing nucleotide triphosphate hydrolases"/>
    <property type="match status" value="1"/>
</dbReference>
<dbReference type="Pfam" id="PF24883">
    <property type="entry name" value="NPHP3_N"/>
    <property type="match status" value="1"/>
</dbReference>
<gene>
    <name evidence="4" type="ORF">LCER1_G006425</name>
</gene>
<comment type="caution">
    <text evidence="4">The sequence shown here is derived from an EMBL/GenBank/DDBJ whole genome shotgun (WGS) entry which is preliminary data.</text>
</comment>
<evidence type="ECO:0000313" key="4">
    <source>
        <dbReference type="EMBL" id="TVY50567.1"/>
    </source>
</evidence>
<feature type="domain" description="Nephrocystin 3-like N-terminal" evidence="3">
    <location>
        <begin position="263"/>
        <end position="453"/>
    </location>
</feature>
<sequence>MDEQITRLSLGFSPSTVSNTRSNNDLWAQAVERLSAEDKANINFSYDKLATLSSLNADAKAAQKKCEDNRSHFKRRSGEKVILRDLFGKVVKWIDLFKQVGDTAVQYDPGHAALPWALIRFLLQATVNDIEKYEFVAESIEVVSRCLCRCRILEQLYVDGTAAAAEQLESALIRLYSAILLFLSKLKSYFNQSKADECSRYQDLKQALEEFNKPLQRIYIQLQNIQDNLQDSKRERILNWMSNIEKIPYLKHHKENKRQILSGTGHWLLEDRTFKNWKDDSASSLLWLHGIPGSGKSKLTQVISKSVSLFRLTSKYRSLVIEDTLKCAAQDQIPRPAYFYCSRNSAEPLRSDSNAILGSIARQLASLNLTSPLLPPVVEKYAEEEGQGATSTSLDVQDSSELISGLLDLYPTAFIIIDALDECTGEARIDLLDFIKATLETSACLVKFFISSREDEEIVYQLNKFPNVEISSTKNQADIEAFVESETTNLVKRGTLLRNSQRKQALEKEIRQKVSTDAGGMFRWASMQLQHLTTLKTDEDISHHLGKIPPSLEALYQDIYERITTNRGSISKVVARNTFSLLLRLKENLLPSEFVKLVQDEDQGSSAAMPSNTILDICCNLVVLDKTLDVFRFAHLSVREFFEKLPEFYLEGTHSAVAICCMKHIDTAERSKPYEWWNPWGPKPDKMIGDYIDLWLLHHLHSTGYHERIQAQLLKHTARLLSRADFYSLFLRPAIDRTLPVPRTINLNLAFLFNACAAGFSEIAKASMFHMQRSGSLPWNVQLSTESKIHQDLESLKRTGELCLSEFTQDLAPDVVTLLAKHAISHGSFVVLHFLLHENLCIVTEAMLLLAVNAYDTRKTSGFEWREPAVIVDLLLHNAARQSLPGLLNPYPTVTFDEEIFPQPTGVSGETARSLKHLLTPAVIEKAVGTIRLASTRGIQVLVTHVLIKWGANILLTSSLRDSILQWSSNPTETVLLFLDSHDDLSISWDFLKPIVIGPGKWFQNDLDCLRCIRKCVPDDITSMVLEQVTAELGAFHPIPNALMQLTPRLVINESLLIAVACSNSGILYLLEKLHSKDDQKKLLTHDVLMAAMAASNSGIVYLLDRFHSKDDQKKLLTQDMLMAFARASPESHDIIYVLENGVESLEVTAEVLMTLVGNPVLRPLELMKALYHMKQREGFRVTEEVISRLAFQDNSLYPEPRSGDGKEHRLDILLWLIQNCIDIQTDLAKKIVVKLIEVDTVGEDQNMILQLLQALKDKTRFYFTSQMLEAYYRTRMGSERLLLDWFLDNLTYSRDAQQMMDRMVLTRDSQWASAMALRKWTARKIT</sequence>
<dbReference type="EMBL" id="QGMG01001087">
    <property type="protein sequence ID" value="TVY50567.1"/>
    <property type="molecule type" value="Genomic_DNA"/>
</dbReference>
<dbReference type="PANTHER" id="PTHR10039">
    <property type="entry name" value="AMELOGENIN"/>
    <property type="match status" value="1"/>
</dbReference>
<protein>
    <recommendedName>
        <fullName evidence="6">NWD NACHT-NTPase N-terminal domain-containing protein</fullName>
    </recommendedName>
</protein>
<evidence type="ECO:0008006" key="6">
    <source>
        <dbReference type="Google" id="ProtNLM"/>
    </source>
</evidence>
<dbReference type="InterPro" id="IPR056125">
    <property type="entry name" value="DUF7708"/>
</dbReference>
<evidence type="ECO:0000313" key="5">
    <source>
        <dbReference type="Proteomes" id="UP000481288"/>
    </source>
</evidence>
<evidence type="ECO:0000259" key="2">
    <source>
        <dbReference type="Pfam" id="PF24809"/>
    </source>
</evidence>